<proteinExistence type="predicted"/>
<dbReference type="EMBL" id="CP115450">
    <property type="protein sequence ID" value="WBP88096.1"/>
    <property type="molecule type" value="Genomic_DNA"/>
</dbReference>
<feature type="compositionally biased region" description="Low complexity" evidence="1">
    <location>
        <begin position="1315"/>
        <end position="1329"/>
    </location>
</feature>
<dbReference type="SUPFAM" id="SSF55874">
    <property type="entry name" value="ATPase domain of HSP90 chaperone/DNA topoisomerase II/histidine kinase"/>
    <property type="match status" value="1"/>
</dbReference>
<evidence type="ECO:0008006" key="4">
    <source>
        <dbReference type="Google" id="ProtNLM"/>
    </source>
</evidence>
<feature type="compositionally biased region" description="Low complexity" evidence="1">
    <location>
        <begin position="1348"/>
        <end position="1368"/>
    </location>
</feature>
<dbReference type="InterPro" id="IPR036890">
    <property type="entry name" value="HATPase_C_sf"/>
</dbReference>
<protein>
    <recommendedName>
        <fullName evidence="4">Protein NO VEIN C-terminal domain-containing protein</fullName>
    </recommendedName>
</protein>
<name>A0ABY7Q5U3_9ACTN</name>
<sequence>MTEEDALAQAVQALLADPQTDPGFEAQTVEEAAHAIRLFDDGLRGGLGVFRQIAERGQQGAEAISSDKLQVLSEIVQNADDVGASQIRLCWRPTELLIAHDGKGVRLADILRLGLPWLSGKTGDAEATGRFGIGLATLRQLSTSWEVHGHPYHVRFINLTLEPAEPLSLPPQIAGPRWTVFRIPLAADTLSATELIEWFGSWQDSSLLFLRSLKRVTVLVDSPADHAMAKVLRLSWRDVTSLRLSVGGTEQVVQVREARTPDGERWRVYDTRIPARAEWRRRHKALGASVPVAVALPLHQVATGSVHAGLPVAPLAVAARVHTQFDPVISREGFAASRLNAELVPVVADLWQSAVLDVLGRVEPSAWHLVPLPSPSAQVGTRLQDAIRAAFLERARGQVATRLSLPLQDGTAVPLVELAVEAAELTGVISGQDTAQLAKLVHSFPHTGRDHDGRWRNVLADWRAAGAAELVSEITVRDAVGLLSRVAYDVNRTVRLTAVALAAGLGFQLAHQRCVATADGRRLTPVSGEYAFAEGATSGLLDRLGVLLELHPAYWVDEEPARQVVKWLRQRDCLVGRDDTIAVLRRVARLGSAGGRLDAADLSNAEQLVLLQRALGEVPKAVREQLGGEIGRAVLLDAYAYGADGEEKTHQVRPAEVYLSQALESTDGDRFAVAARKTPGLLWAHRSYARSLLPASQSGGLSRTAFLRLLGVADTPRLRPVPRGPAGDVKEYTTRDSRVGLARNAALSPHARWWAMSKLGATFTLDDRLCPDLDLVVQDLITERDVAERRRRTAALLQTLGKHGMVTTPEQARVQTATAYHGWTERGPIAALWVWQLRDAAWLEDARGTLRRPGELQLRTADAEALYGQDEPKYLHPEFQRALASRVEVLTALGVAGDPDVPQLIERLRVLRKRPQLSTPVPEELKTEVYLVYRALARRLTERSADTSRAQVEHEIWAAFRNADELVLTDQGWRRPNSCFRGATILAGLRPFVPTGAELLPLWEALDVGEPDPEDLVKVLKELAVVGTSPTGEQQRVMLEALRSLCASVWSAGTVVSPGLRQKLRWLPLWTSAGWIKRRPVYAVSHPAVERQLADHVPLWQPGGEIEQFAGLLGLLGVQRLEAGSAEVVDLDGAELDPWLTESFRNAVTGLQDRLVRDEPAAAEAFKEWAWLAGLEVRILPELRIRLDLGEGRDPLEVRVDAQIDRQANAMFLVDPKALRSTWGGGHAVAGYFSGERTRVVHRWRDFWDEEEANTIRTVPLTSAGQRDHEEQQRRAELLRERAQRAAATPTRQATRPQLTKPAALIPKPRPTAEARPSTALPTPPASATEGAPTTPRRLIDPASLGKPTVTHTTPATAGTTPARPQTRAVRERDAGLPRPRPGGAVPRELSAPLAYQDRTKEVLVIQLLANVLGESATELDQRALPGLGADAVDAAGRYYEIKAHGGPLPAEVSLTKAEFLRAQEQRENYTLLLASHLEEGSGGHPTVRVINDPLLHFEVEPVSEIRLKGIREAGVRATIWEWPSN</sequence>
<gene>
    <name evidence="2" type="ORF">O1G21_21190</name>
</gene>
<keyword evidence="3" id="KW-1185">Reference proteome</keyword>
<evidence type="ECO:0000256" key="1">
    <source>
        <dbReference type="SAM" id="MobiDB-lite"/>
    </source>
</evidence>
<accession>A0ABY7Q5U3</accession>
<feature type="region of interest" description="Disordered" evidence="1">
    <location>
        <begin position="1282"/>
        <end position="1389"/>
    </location>
</feature>
<dbReference type="NCBIfam" id="NF047352">
    <property type="entry name" value="P_loop_sacsin"/>
    <property type="match status" value="1"/>
</dbReference>
<feature type="compositionally biased region" description="Low complexity" evidence="1">
    <location>
        <begin position="1285"/>
        <end position="1298"/>
    </location>
</feature>
<organism evidence="2 3">
    <name type="scientific">Kitasatospora cathayae</name>
    <dbReference type="NCBI Taxonomy" id="3004092"/>
    <lineage>
        <taxon>Bacteria</taxon>
        <taxon>Bacillati</taxon>
        <taxon>Actinomycetota</taxon>
        <taxon>Actinomycetes</taxon>
        <taxon>Kitasatosporales</taxon>
        <taxon>Streptomycetaceae</taxon>
        <taxon>Kitasatospora</taxon>
    </lineage>
</organism>
<dbReference type="Proteomes" id="UP001212821">
    <property type="component" value="Chromosome"/>
</dbReference>
<evidence type="ECO:0000313" key="3">
    <source>
        <dbReference type="Proteomes" id="UP001212821"/>
    </source>
</evidence>
<feature type="compositionally biased region" description="Basic and acidic residues" evidence="1">
    <location>
        <begin position="1266"/>
        <end position="1277"/>
    </location>
</feature>
<evidence type="ECO:0000313" key="2">
    <source>
        <dbReference type="EMBL" id="WBP88096.1"/>
    </source>
</evidence>
<dbReference type="RefSeq" id="WP_270146067.1">
    <property type="nucleotide sequence ID" value="NZ_CP115450.1"/>
</dbReference>
<reference evidence="3" key="1">
    <citation type="submission" date="2022-12" db="EMBL/GenBank/DDBJ databases">
        <authorList>
            <person name="Mo P."/>
        </authorList>
    </citation>
    <scope>NUCLEOTIDE SEQUENCE [LARGE SCALE GENOMIC DNA]</scope>
    <source>
        <strain evidence="3">HUAS 3-15</strain>
    </source>
</reference>
<feature type="region of interest" description="Disordered" evidence="1">
    <location>
        <begin position="1258"/>
        <end position="1277"/>
    </location>
</feature>